<dbReference type="InterPro" id="IPR032828">
    <property type="entry name" value="PolyA_RNA-bd"/>
</dbReference>
<evidence type="ECO:0000256" key="1">
    <source>
        <dbReference type="ARBA" id="ARBA00022664"/>
    </source>
</evidence>
<dbReference type="Pfam" id="PF12626">
    <property type="entry name" value="PolyA_pol_arg_C"/>
    <property type="match status" value="1"/>
</dbReference>
<evidence type="ECO:0000256" key="9">
    <source>
        <dbReference type="SAM" id="MobiDB-lite"/>
    </source>
</evidence>
<feature type="region of interest" description="Disordered" evidence="9">
    <location>
        <begin position="408"/>
        <end position="439"/>
    </location>
</feature>
<name>A0ABQ6H9N5_9GAMM</name>
<feature type="domain" description="Poly A polymerase head" evidence="10">
    <location>
        <begin position="32"/>
        <end position="163"/>
    </location>
</feature>
<evidence type="ECO:0000259" key="12">
    <source>
        <dbReference type="Pfam" id="PF12627"/>
    </source>
</evidence>
<feature type="domain" description="Polymerase A arginine-rich C-terminal" evidence="11">
    <location>
        <begin position="317"/>
        <end position="431"/>
    </location>
</feature>
<dbReference type="Proteomes" id="UP001157134">
    <property type="component" value="Unassembled WGS sequence"/>
</dbReference>
<evidence type="ECO:0000256" key="8">
    <source>
        <dbReference type="RuleBase" id="RU003953"/>
    </source>
</evidence>
<dbReference type="InterPro" id="IPR025866">
    <property type="entry name" value="PolyA_pol_arg_C_dom"/>
</dbReference>
<comment type="similarity">
    <text evidence="7 8">Belongs to the tRNA nucleotidyltransferase/poly(A) polymerase family.</text>
</comment>
<evidence type="ECO:0000256" key="7">
    <source>
        <dbReference type="HAMAP-Rule" id="MF_00957"/>
    </source>
</evidence>
<organism evidence="13 14">
    <name type="scientific">Thalassotalea loyana</name>
    <dbReference type="NCBI Taxonomy" id="280483"/>
    <lineage>
        <taxon>Bacteria</taxon>
        <taxon>Pseudomonadati</taxon>
        <taxon>Pseudomonadota</taxon>
        <taxon>Gammaproteobacteria</taxon>
        <taxon>Alteromonadales</taxon>
        <taxon>Colwelliaceae</taxon>
        <taxon>Thalassotalea</taxon>
    </lineage>
</organism>
<evidence type="ECO:0000256" key="5">
    <source>
        <dbReference type="ARBA" id="ARBA00022884"/>
    </source>
</evidence>
<dbReference type="RefSeq" id="WP_322790552.1">
    <property type="nucleotide sequence ID" value="NZ_BSSV01000001.1"/>
</dbReference>
<protein>
    <recommendedName>
        <fullName evidence="7">Poly(A) polymerase I</fullName>
        <shortName evidence="7">PAP I</shortName>
        <ecNumber evidence="7">2.7.7.19</ecNumber>
    </recommendedName>
</protein>
<evidence type="ECO:0000256" key="2">
    <source>
        <dbReference type="ARBA" id="ARBA00022679"/>
    </source>
</evidence>
<dbReference type="HAMAP" id="MF_00957">
    <property type="entry name" value="PolyA_pol"/>
    <property type="match status" value="1"/>
</dbReference>
<dbReference type="EMBL" id="BSSV01000001">
    <property type="protein sequence ID" value="GLX84169.1"/>
    <property type="molecule type" value="Genomic_DNA"/>
</dbReference>
<dbReference type="InterPro" id="IPR043519">
    <property type="entry name" value="NT_sf"/>
</dbReference>
<feature type="active site" evidence="7">
    <location>
        <position position="132"/>
    </location>
</feature>
<gene>
    <name evidence="7 13" type="primary">pcnB</name>
    <name evidence="13" type="ORF">tloyanaT_04210</name>
</gene>
<evidence type="ECO:0000313" key="13">
    <source>
        <dbReference type="EMBL" id="GLX84169.1"/>
    </source>
</evidence>
<dbReference type="InterPro" id="IPR052191">
    <property type="entry name" value="tRNA_ntf/polyA_polymerase_I"/>
</dbReference>
<evidence type="ECO:0000313" key="14">
    <source>
        <dbReference type="Proteomes" id="UP001157134"/>
    </source>
</evidence>
<keyword evidence="3 7" id="KW-0547">Nucleotide-binding</keyword>
<dbReference type="PANTHER" id="PTHR43051:SF1">
    <property type="entry name" value="POLYNUCLEOTIDE ADENYLYLTRANSFERASE FAMILY PROTEIN"/>
    <property type="match status" value="1"/>
</dbReference>
<dbReference type="CDD" id="cd05398">
    <property type="entry name" value="NT_ClassII-CCAase"/>
    <property type="match status" value="1"/>
</dbReference>
<evidence type="ECO:0000256" key="6">
    <source>
        <dbReference type="ARBA" id="ARBA00023163"/>
    </source>
</evidence>
<dbReference type="Gene3D" id="3.30.460.10">
    <property type="entry name" value="Beta Polymerase, domain 2"/>
    <property type="match status" value="1"/>
</dbReference>
<keyword evidence="6 7" id="KW-0804">Transcription</keyword>
<keyword evidence="1 7" id="KW-0507">mRNA processing</keyword>
<keyword evidence="2 7" id="KW-0808">Transferase</keyword>
<dbReference type="NCBIfam" id="TIGR01942">
    <property type="entry name" value="pcnB"/>
    <property type="match status" value="1"/>
</dbReference>
<feature type="compositionally biased region" description="Polar residues" evidence="9">
    <location>
        <begin position="408"/>
        <end position="417"/>
    </location>
</feature>
<feature type="compositionally biased region" description="Basic residues" evidence="9">
    <location>
        <begin position="420"/>
        <end position="433"/>
    </location>
</feature>
<keyword evidence="14" id="KW-1185">Reference proteome</keyword>
<evidence type="ECO:0000259" key="10">
    <source>
        <dbReference type="Pfam" id="PF01743"/>
    </source>
</evidence>
<keyword evidence="5 7" id="KW-0694">RNA-binding</keyword>
<feature type="active site" evidence="7">
    <location>
        <position position="52"/>
    </location>
</feature>
<proteinExistence type="inferred from homology"/>
<comment type="caution">
    <text evidence="13">The sequence shown here is derived from an EMBL/GenBank/DDBJ whole genome shotgun (WGS) entry which is preliminary data.</text>
</comment>
<comment type="catalytic activity">
    <reaction evidence="7">
        <text>RNA(n) + ATP = RNA(n)-3'-adenine ribonucleotide + diphosphate</text>
        <dbReference type="Rhea" id="RHEA:11332"/>
        <dbReference type="Rhea" id="RHEA-COMP:14527"/>
        <dbReference type="Rhea" id="RHEA-COMP:17347"/>
        <dbReference type="ChEBI" id="CHEBI:30616"/>
        <dbReference type="ChEBI" id="CHEBI:33019"/>
        <dbReference type="ChEBI" id="CHEBI:140395"/>
        <dbReference type="ChEBI" id="CHEBI:173115"/>
        <dbReference type="EC" id="2.7.7.19"/>
    </reaction>
</comment>
<keyword evidence="4 7" id="KW-0067">ATP-binding</keyword>
<dbReference type="Gene3D" id="1.10.3090.10">
    <property type="entry name" value="cca-adding enzyme, domain 2"/>
    <property type="match status" value="1"/>
</dbReference>
<feature type="domain" description="tRNA nucleotidyltransferase/poly(A) polymerase RNA and SrmB- binding" evidence="12">
    <location>
        <begin position="190"/>
        <end position="252"/>
    </location>
</feature>
<evidence type="ECO:0000256" key="3">
    <source>
        <dbReference type="ARBA" id="ARBA00022741"/>
    </source>
</evidence>
<accession>A0ABQ6H9N5</accession>
<feature type="active site" evidence="7">
    <location>
        <position position="50"/>
    </location>
</feature>
<reference evidence="13 14" key="1">
    <citation type="submission" date="2023-03" db="EMBL/GenBank/DDBJ databases">
        <title>Thalassotalea loyana LMG 22536T draft genome sequence.</title>
        <authorList>
            <person name="Sawabe T."/>
        </authorList>
    </citation>
    <scope>NUCLEOTIDE SEQUENCE [LARGE SCALE GENOMIC DNA]</scope>
    <source>
        <strain evidence="13 14">LMG 22536</strain>
    </source>
</reference>
<dbReference type="PANTHER" id="PTHR43051">
    <property type="entry name" value="POLYNUCLEOTIDE ADENYLYLTRANSFERASE FAMILY PROTEIN"/>
    <property type="match status" value="1"/>
</dbReference>
<comment type="function">
    <text evidence="7">Adds poly(A) tail to the 3' end of many RNAs, which usually targets these RNAs for decay. Plays a significant role in the global control of gene expression, through influencing the rate of transcript degradation, and in the general RNA quality control.</text>
</comment>
<dbReference type="SUPFAM" id="SSF81301">
    <property type="entry name" value="Nucleotidyltransferase"/>
    <property type="match status" value="1"/>
</dbReference>
<evidence type="ECO:0000259" key="11">
    <source>
        <dbReference type="Pfam" id="PF12626"/>
    </source>
</evidence>
<dbReference type="Pfam" id="PF01743">
    <property type="entry name" value="PolyA_pol"/>
    <property type="match status" value="1"/>
</dbReference>
<dbReference type="Pfam" id="PF12627">
    <property type="entry name" value="PolyA_pol_RNAbd"/>
    <property type="match status" value="1"/>
</dbReference>
<dbReference type="SUPFAM" id="SSF81891">
    <property type="entry name" value="Poly A polymerase C-terminal region-like"/>
    <property type="match status" value="1"/>
</dbReference>
<sequence>MIPRDQHPVSRQLISNNALKVLYRLNKGGFDAYLVGGGVRDILLGLEPKDFDIVTNATPEQIKGLFRNCRLIGRRFRLAHIVFGRDIIEVATFRGHHDDAGNNQKISKQSEQGMLLRDNIYGSIDEDAERRDFTINALYYSTQNFNIYDFAGGVSDIENRTIRLIGDPETRYREDPVRMLRAIRFATKLDMSISPETEQPIKPLASLLSNIPAARMFEEFLKLFVSGKAVANFDMLRQYDLFEHFFPAVERALCANDDFTLDESELMTQFINQALENTDIRIANEQRVTPAFLFAAILWFPLQKRIASIKAGGNVLPQDAFFQAYHELMSEQQQSVAIPKRFQLPIKDIWILQERFEKRDPKRAYKTLEHPKFRAGYDFLLLRSEFADDSVKELAKWWTEFQDAPSATQNQMLKTTGNRSKPRRKIRRKRRPNNKATSE</sequence>
<dbReference type="InterPro" id="IPR002646">
    <property type="entry name" value="PolA_pol_head_dom"/>
</dbReference>
<evidence type="ECO:0000256" key="4">
    <source>
        <dbReference type="ARBA" id="ARBA00022840"/>
    </source>
</evidence>
<dbReference type="InterPro" id="IPR010206">
    <property type="entry name" value="PolA_pol_I"/>
</dbReference>
<dbReference type="EC" id="2.7.7.19" evidence="7"/>